<comment type="catalytic activity">
    <reaction evidence="4">
        <text>L-proline + NAD(+) = (S)-1-pyrroline-5-carboxylate + NADH + 2 H(+)</text>
        <dbReference type="Rhea" id="RHEA:14105"/>
        <dbReference type="ChEBI" id="CHEBI:15378"/>
        <dbReference type="ChEBI" id="CHEBI:17388"/>
        <dbReference type="ChEBI" id="CHEBI:57540"/>
        <dbReference type="ChEBI" id="CHEBI:57945"/>
        <dbReference type="ChEBI" id="CHEBI:60039"/>
        <dbReference type="EC" id="1.5.1.2"/>
    </reaction>
</comment>
<dbReference type="NCBIfam" id="TIGR00112">
    <property type="entry name" value="proC"/>
    <property type="match status" value="1"/>
</dbReference>
<comment type="caution">
    <text evidence="10">The sequence shown here is derived from an EMBL/GenBank/DDBJ whole genome shotgun (WGS) entry which is preliminary data.</text>
</comment>
<accession>A0A8J2XNC0</accession>
<evidence type="ECO:0000256" key="7">
    <source>
        <dbReference type="RuleBase" id="RU003903"/>
    </source>
</evidence>
<dbReference type="UniPathway" id="UPA00098">
    <property type="reaction ID" value="UER00361"/>
</dbReference>
<proteinExistence type="inferred from homology"/>
<keyword evidence="4 7" id="KW-0028">Amino-acid biosynthesis</keyword>
<dbReference type="InterPro" id="IPR008927">
    <property type="entry name" value="6-PGluconate_DH-like_C_sf"/>
</dbReference>
<feature type="binding site" evidence="6">
    <location>
        <begin position="8"/>
        <end position="13"/>
    </location>
    <ligand>
        <name>NADP(+)</name>
        <dbReference type="ChEBI" id="CHEBI:58349"/>
    </ligand>
</feature>
<dbReference type="Pfam" id="PF03807">
    <property type="entry name" value="F420_oxidored"/>
    <property type="match status" value="1"/>
</dbReference>
<dbReference type="Pfam" id="PF14748">
    <property type="entry name" value="P5CR_dimer"/>
    <property type="match status" value="1"/>
</dbReference>
<feature type="domain" description="Pyrroline-5-carboxylate reductase dimerisation" evidence="9">
    <location>
        <begin position="165"/>
        <end position="270"/>
    </location>
</feature>
<dbReference type="SUPFAM" id="SSF51735">
    <property type="entry name" value="NAD(P)-binding Rossmann-fold domains"/>
    <property type="match status" value="1"/>
</dbReference>
<dbReference type="OrthoDB" id="9805754at2"/>
<dbReference type="EC" id="1.5.1.2" evidence="4 5"/>
<dbReference type="PROSITE" id="PS00521">
    <property type="entry name" value="P5CR"/>
    <property type="match status" value="1"/>
</dbReference>
<evidence type="ECO:0000259" key="8">
    <source>
        <dbReference type="Pfam" id="PF03807"/>
    </source>
</evidence>
<comment type="catalytic activity">
    <reaction evidence="4 7">
        <text>L-proline + NADP(+) = (S)-1-pyrroline-5-carboxylate + NADPH + 2 H(+)</text>
        <dbReference type="Rhea" id="RHEA:14109"/>
        <dbReference type="ChEBI" id="CHEBI:15378"/>
        <dbReference type="ChEBI" id="CHEBI:17388"/>
        <dbReference type="ChEBI" id="CHEBI:57783"/>
        <dbReference type="ChEBI" id="CHEBI:58349"/>
        <dbReference type="ChEBI" id="CHEBI:60039"/>
        <dbReference type="EC" id="1.5.1.2"/>
    </reaction>
</comment>
<dbReference type="InterPro" id="IPR036291">
    <property type="entry name" value="NAD(P)-bd_dom_sf"/>
</dbReference>
<evidence type="ECO:0000259" key="9">
    <source>
        <dbReference type="Pfam" id="PF14748"/>
    </source>
</evidence>
<reference evidence="11" key="1">
    <citation type="journal article" date="2019" name="Int. J. Syst. Evol. Microbiol.">
        <title>The Global Catalogue of Microorganisms (GCM) 10K type strain sequencing project: providing services to taxonomists for standard genome sequencing and annotation.</title>
        <authorList>
            <consortium name="The Broad Institute Genomics Platform"/>
            <consortium name="The Broad Institute Genome Sequencing Center for Infectious Disease"/>
            <person name="Wu L."/>
            <person name="Ma J."/>
        </authorList>
    </citation>
    <scope>NUCLEOTIDE SEQUENCE [LARGE SCALE GENOMIC DNA]</scope>
    <source>
        <strain evidence="11">CGMCC 1.10130</strain>
    </source>
</reference>
<dbReference type="GO" id="GO:0005737">
    <property type="term" value="C:cytoplasm"/>
    <property type="evidence" value="ECO:0007669"/>
    <property type="project" value="UniProtKB-SubCell"/>
</dbReference>
<dbReference type="SUPFAM" id="SSF48179">
    <property type="entry name" value="6-phosphogluconate dehydrogenase C-terminal domain-like"/>
    <property type="match status" value="1"/>
</dbReference>
<comment type="subcellular location">
    <subcellularLocation>
        <location evidence="4">Cytoplasm</location>
    </subcellularLocation>
</comment>
<dbReference type="EMBL" id="BMDX01000004">
    <property type="protein sequence ID" value="GGA72108.1"/>
    <property type="molecule type" value="Genomic_DNA"/>
</dbReference>
<evidence type="ECO:0000256" key="3">
    <source>
        <dbReference type="ARBA" id="ARBA00023002"/>
    </source>
</evidence>
<dbReference type="InterPro" id="IPR028939">
    <property type="entry name" value="P5C_Rdtase_cat_N"/>
</dbReference>
<feature type="binding site" evidence="6">
    <location>
        <begin position="70"/>
        <end position="73"/>
    </location>
    <ligand>
        <name>NADP(+)</name>
        <dbReference type="ChEBI" id="CHEBI:58349"/>
    </ligand>
</feature>
<keyword evidence="4" id="KW-0963">Cytoplasm</keyword>
<keyword evidence="11" id="KW-1185">Reference proteome</keyword>
<name>A0A8J2XNC0_9GAMM</name>
<keyword evidence="3 4" id="KW-0560">Oxidoreductase</keyword>
<keyword evidence="2 4" id="KW-0521">NADP</keyword>
<organism evidence="10 11">
    <name type="scientific">Neiella marina</name>
    <dbReference type="NCBI Taxonomy" id="508461"/>
    <lineage>
        <taxon>Bacteria</taxon>
        <taxon>Pseudomonadati</taxon>
        <taxon>Pseudomonadota</taxon>
        <taxon>Gammaproteobacteria</taxon>
        <taxon>Alteromonadales</taxon>
        <taxon>Echinimonadaceae</taxon>
        <taxon>Neiella</taxon>
    </lineage>
</organism>
<feature type="domain" description="Pyrroline-5-carboxylate reductase catalytic N-terminal" evidence="8">
    <location>
        <begin position="4"/>
        <end position="101"/>
    </location>
</feature>
<evidence type="ECO:0000313" key="11">
    <source>
        <dbReference type="Proteomes" id="UP000619743"/>
    </source>
</evidence>
<dbReference type="HAMAP" id="MF_01925">
    <property type="entry name" value="P5C_reductase"/>
    <property type="match status" value="1"/>
</dbReference>
<comment type="pathway">
    <text evidence="4 7">Amino-acid biosynthesis; L-proline biosynthesis; L-proline from L-glutamate 5-semialdehyde: step 1/1.</text>
</comment>
<dbReference type="Gene3D" id="1.10.3730.10">
    <property type="entry name" value="ProC C-terminal domain-like"/>
    <property type="match status" value="1"/>
</dbReference>
<dbReference type="PIRSF" id="PIRSF000193">
    <property type="entry name" value="Pyrrol-5-carb_rd"/>
    <property type="match status" value="1"/>
</dbReference>
<dbReference type="RefSeq" id="WP_087505065.1">
    <property type="nucleotide sequence ID" value="NZ_BMDX01000004.1"/>
</dbReference>
<evidence type="ECO:0000256" key="6">
    <source>
        <dbReference type="PIRSR" id="PIRSR000193-1"/>
    </source>
</evidence>
<dbReference type="InterPro" id="IPR000304">
    <property type="entry name" value="Pyrroline-COOH_reductase"/>
</dbReference>
<feature type="binding site" evidence="6">
    <location>
        <position position="57"/>
    </location>
    <ligand>
        <name>NADPH</name>
        <dbReference type="ChEBI" id="CHEBI:57783"/>
    </ligand>
</feature>
<dbReference type="InterPro" id="IPR029036">
    <property type="entry name" value="P5CR_dimer"/>
</dbReference>
<sequence length="274" mass="28638">MSQQIAFIGAGNMASAILKGLIKQGKPAAQVHVSDPDSDKLAALSAEFPGLNTYTDNATCVATADAVVLAVKPQLMATVCEPLLTAQPSLADKLIVSVAAGIKVVRLRELLGNAGRVVRTMPNTPCLIGQGMTGLYADDLVSDIDRDTASELMQAVGKTAWVDSEAGLNLVIAASGSAPAYFFMFMEAMQKSVEAMGLDADTARQFVQQAAIGSSHLAASEMSKSFTELTAQVTSKGGTTAEAVATFKEQDLAGLVDQAMRACVARAEEMEQLF</sequence>
<protein>
    <recommendedName>
        <fullName evidence="4 5">Pyrroline-5-carboxylate reductase</fullName>
        <shortName evidence="4">P5C reductase</shortName>
        <shortName evidence="4">P5CR</shortName>
        <ecNumber evidence="4 5">1.5.1.2</ecNumber>
    </recommendedName>
    <alternativeName>
        <fullName evidence="4">PCA reductase</fullName>
    </alternativeName>
</protein>
<evidence type="ECO:0000256" key="5">
    <source>
        <dbReference type="NCBIfam" id="TIGR00112"/>
    </source>
</evidence>
<evidence type="ECO:0000313" key="10">
    <source>
        <dbReference type="EMBL" id="GGA72108.1"/>
    </source>
</evidence>
<dbReference type="AlphaFoldDB" id="A0A8J2XNC0"/>
<dbReference type="Gene3D" id="3.40.50.720">
    <property type="entry name" value="NAD(P)-binding Rossmann-like Domain"/>
    <property type="match status" value="1"/>
</dbReference>
<dbReference type="InterPro" id="IPR053790">
    <property type="entry name" value="P5CR-like_CS"/>
</dbReference>
<dbReference type="GO" id="GO:0055129">
    <property type="term" value="P:L-proline biosynthetic process"/>
    <property type="evidence" value="ECO:0007669"/>
    <property type="project" value="UniProtKB-UniRule"/>
</dbReference>
<comment type="function">
    <text evidence="4">Catalyzes the reduction of 1-pyrroline-5-carboxylate (PCA) to L-proline.</text>
</comment>
<evidence type="ECO:0000256" key="4">
    <source>
        <dbReference type="HAMAP-Rule" id="MF_01925"/>
    </source>
</evidence>
<gene>
    <name evidence="4 10" type="primary">proC</name>
    <name evidence="10" type="ORF">GCM10011369_12330</name>
</gene>
<keyword evidence="4 7" id="KW-0641">Proline biosynthesis</keyword>
<dbReference type="PANTHER" id="PTHR11645">
    <property type="entry name" value="PYRROLINE-5-CARBOXYLATE REDUCTASE"/>
    <property type="match status" value="1"/>
</dbReference>
<comment type="similarity">
    <text evidence="1 4 7">Belongs to the pyrroline-5-carboxylate reductase family.</text>
</comment>
<evidence type="ECO:0000256" key="1">
    <source>
        <dbReference type="ARBA" id="ARBA00005525"/>
    </source>
</evidence>
<dbReference type="GO" id="GO:0004735">
    <property type="term" value="F:pyrroline-5-carboxylate reductase activity"/>
    <property type="evidence" value="ECO:0007669"/>
    <property type="project" value="UniProtKB-UniRule"/>
</dbReference>
<evidence type="ECO:0000256" key="2">
    <source>
        <dbReference type="ARBA" id="ARBA00022857"/>
    </source>
</evidence>
<dbReference type="PANTHER" id="PTHR11645:SF0">
    <property type="entry name" value="PYRROLINE-5-CARBOXYLATE REDUCTASE 3"/>
    <property type="match status" value="1"/>
</dbReference>
<dbReference type="Proteomes" id="UP000619743">
    <property type="component" value="Unassembled WGS sequence"/>
</dbReference>